<feature type="region of interest" description="Disordered" evidence="1">
    <location>
        <begin position="359"/>
        <end position="434"/>
    </location>
</feature>
<sequence>MAASEASDDSFRVRVKKIFGSLTSSSSQRPSSLQSTLWSLTDDEVERREWRRGDTGSSDRDEIPCSSSFDELIRDRRRSFRRELQHDLDDGEHESNTLRSRRMGTDGLDEWDIRSSIGLDRTLDNEEEEDQYDKVASGRENAGERLYMKNVTDQESYFNIHNVLPKSLHGKDPRANHMAAKIRLQEDEAEAQKLNFNHNCDTEVKEPHDKASNEGGRQLRSILKRKEFKQEDNKSVSKRVRFEPGCKIVCKEEASQKIQANSVDTSSLNSMISDDEYMPSQKRYGIPDYLQNSSKYTHYSFNSSSEVEGKSNTLVGFLELVEDLKSTGSESALKDVSGDLPIPKSVTFIPKKKAGELKAGNFSSKVKQDEEEDGNQSLQQRVLPVGIAAGESQGSEADIVEEDKTEADAINKSEGAQKASRKYRTKSGSDESDP</sequence>
<gene>
    <name evidence="2" type="ORF">MANES_08G101800v8</name>
</gene>
<dbReference type="Gramene" id="Manes.08G101800.1.v8.1">
    <property type="protein sequence ID" value="Manes.08G101800.1.v8.1.CDS"/>
    <property type="gene ID" value="Manes.08G101800.v8.1"/>
</dbReference>
<dbReference type="PANTHER" id="PTHR13445:SF5">
    <property type="entry name" value="PROTEIN TSSC4"/>
    <property type="match status" value="1"/>
</dbReference>
<keyword evidence="3" id="KW-1185">Reference proteome</keyword>
<evidence type="ECO:0000313" key="2">
    <source>
        <dbReference type="EMBL" id="OAY43835.1"/>
    </source>
</evidence>
<dbReference type="OMA" id="ERLYMSD"/>
<dbReference type="InterPro" id="IPR029338">
    <property type="entry name" value="TSSC4"/>
</dbReference>
<protein>
    <submittedName>
        <fullName evidence="2">Uncharacterized protein</fullName>
    </submittedName>
</protein>
<dbReference type="PANTHER" id="PTHR13445">
    <property type="entry name" value="TUMOR SUPPRESSING SUBTRANSFERABLE CANDIDATE 4 TSSC4"/>
    <property type="match status" value="1"/>
</dbReference>
<accession>A0A2C9VGN0</accession>
<dbReference type="Proteomes" id="UP000091857">
    <property type="component" value="Chromosome 8"/>
</dbReference>
<evidence type="ECO:0000256" key="1">
    <source>
        <dbReference type="SAM" id="MobiDB-lite"/>
    </source>
</evidence>
<dbReference type="EMBL" id="CM004394">
    <property type="protein sequence ID" value="OAY43835.1"/>
    <property type="molecule type" value="Genomic_DNA"/>
</dbReference>
<organism evidence="2 3">
    <name type="scientific">Manihot esculenta</name>
    <name type="common">Cassava</name>
    <name type="synonym">Jatropha manihot</name>
    <dbReference type="NCBI Taxonomy" id="3983"/>
    <lineage>
        <taxon>Eukaryota</taxon>
        <taxon>Viridiplantae</taxon>
        <taxon>Streptophyta</taxon>
        <taxon>Embryophyta</taxon>
        <taxon>Tracheophyta</taxon>
        <taxon>Spermatophyta</taxon>
        <taxon>Magnoliopsida</taxon>
        <taxon>eudicotyledons</taxon>
        <taxon>Gunneridae</taxon>
        <taxon>Pentapetalae</taxon>
        <taxon>rosids</taxon>
        <taxon>fabids</taxon>
        <taxon>Malpighiales</taxon>
        <taxon>Euphorbiaceae</taxon>
        <taxon>Crotonoideae</taxon>
        <taxon>Manihoteae</taxon>
        <taxon>Manihot</taxon>
    </lineage>
</organism>
<dbReference type="AlphaFoldDB" id="A0A2C9VGN0"/>
<comment type="caution">
    <text evidence="2">The sequence shown here is derived from an EMBL/GenBank/DDBJ whole genome shotgun (WGS) entry which is preliminary data.</text>
</comment>
<evidence type="ECO:0000313" key="3">
    <source>
        <dbReference type="Proteomes" id="UP000091857"/>
    </source>
</evidence>
<reference evidence="3" key="1">
    <citation type="journal article" date="2016" name="Nat. Biotechnol.">
        <title>Sequencing wild and cultivated cassava and related species reveals extensive interspecific hybridization and genetic diversity.</title>
        <authorList>
            <person name="Bredeson J.V."/>
            <person name="Lyons J.B."/>
            <person name="Prochnik S.E."/>
            <person name="Wu G.A."/>
            <person name="Ha C.M."/>
            <person name="Edsinger-Gonzales E."/>
            <person name="Grimwood J."/>
            <person name="Schmutz J."/>
            <person name="Rabbi I.Y."/>
            <person name="Egesi C."/>
            <person name="Nauluvula P."/>
            <person name="Lebot V."/>
            <person name="Ndunguru J."/>
            <person name="Mkamilo G."/>
            <person name="Bart R.S."/>
            <person name="Setter T.L."/>
            <person name="Gleadow R.M."/>
            <person name="Kulakow P."/>
            <person name="Ferguson M.E."/>
            <person name="Rounsley S."/>
            <person name="Rokhsar D.S."/>
        </authorList>
    </citation>
    <scope>NUCLEOTIDE SEQUENCE [LARGE SCALE GENOMIC DNA]</scope>
    <source>
        <strain evidence="3">cv. AM560-2</strain>
    </source>
</reference>
<name>A0A2C9VGN0_MANES</name>
<dbReference type="OrthoDB" id="1906282at2759"/>
<proteinExistence type="predicted"/>
<dbReference type="STRING" id="3983.A0A2C9VGN0"/>